<dbReference type="AlphaFoldDB" id="A0A9X1M7I7"/>
<keyword evidence="5" id="KW-1133">Transmembrane helix</keyword>
<accession>A0A9X1M7I7</accession>
<evidence type="ECO:0000256" key="3">
    <source>
        <dbReference type="ARBA" id="ARBA00023012"/>
    </source>
</evidence>
<feature type="compositionally biased region" description="Low complexity" evidence="4">
    <location>
        <begin position="421"/>
        <end position="440"/>
    </location>
</feature>
<dbReference type="GO" id="GO:0000160">
    <property type="term" value="P:phosphorelay signal transduction system"/>
    <property type="evidence" value="ECO:0007669"/>
    <property type="project" value="UniProtKB-KW"/>
</dbReference>
<evidence type="ECO:0000256" key="5">
    <source>
        <dbReference type="SAM" id="Phobius"/>
    </source>
</evidence>
<dbReference type="GO" id="GO:0016301">
    <property type="term" value="F:kinase activity"/>
    <property type="evidence" value="ECO:0007669"/>
    <property type="project" value="UniProtKB-KW"/>
</dbReference>
<dbReference type="EMBL" id="JAJFZT010000005">
    <property type="protein sequence ID" value="MCC3272676.1"/>
    <property type="molecule type" value="Genomic_DNA"/>
</dbReference>
<keyword evidence="5" id="KW-0812">Transmembrane</keyword>
<evidence type="ECO:0000256" key="2">
    <source>
        <dbReference type="ARBA" id="ARBA00022777"/>
    </source>
</evidence>
<name>A0A9X1M7I7_9MICC</name>
<dbReference type="InterPro" id="IPR007168">
    <property type="entry name" value="Phageshock_PspC_N"/>
</dbReference>
<feature type="transmembrane region" description="Helical" evidence="5">
    <location>
        <begin position="105"/>
        <end position="123"/>
    </location>
</feature>
<feature type="compositionally biased region" description="Polar residues" evidence="4">
    <location>
        <begin position="468"/>
        <end position="478"/>
    </location>
</feature>
<evidence type="ECO:0000313" key="9">
    <source>
        <dbReference type="Proteomes" id="UP000829758"/>
    </source>
</evidence>
<keyword evidence="3" id="KW-0902">Two-component regulatory system</keyword>
<evidence type="ECO:0000256" key="1">
    <source>
        <dbReference type="ARBA" id="ARBA00022679"/>
    </source>
</evidence>
<dbReference type="RefSeq" id="WP_227928763.1">
    <property type="nucleotide sequence ID" value="NZ_CP094984.1"/>
</dbReference>
<keyword evidence="2" id="KW-0418">Kinase</keyword>
<dbReference type="PANTHER" id="PTHR24421:SF61">
    <property type="entry name" value="OXYGEN SENSOR HISTIDINE KINASE NREB"/>
    <property type="match status" value="1"/>
</dbReference>
<keyword evidence="5" id="KW-0472">Membrane</keyword>
<protein>
    <submittedName>
        <fullName evidence="7">PspC domain-containing protein</fullName>
    </submittedName>
</protein>
<keyword evidence="1" id="KW-0808">Transferase</keyword>
<evidence type="ECO:0000259" key="6">
    <source>
        <dbReference type="Pfam" id="PF04024"/>
    </source>
</evidence>
<dbReference type="PANTHER" id="PTHR24421">
    <property type="entry name" value="NITRATE/NITRITE SENSOR PROTEIN NARX-RELATED"/>
    <property type="match status" value="1"/>
</dbReference>
<evidence type="ECO:0000313" key="7">
    <source>
        <dbReference type="EMBL" id="MCC3272676.1"/>
    </source>
</evidence>
<dbReference type="InterPro" id="IPR036890">
    <property type="entry name" value="HATPase_C_sf"/>
</dbReference>
<dbReference type="EMBL" id="CP094984">
    <property type="protein sequence ID" value="UON91483.1"/>
    <property type="molecule type" value="Genomic_DNA"/>
</dbReference>
<feature type="transmembrane region" description="Helical" evidence="5">
    <location>
        <begin position="129"/>
        <end position="147"/>
    </location>
</feature>
<feature type="domain" description="Phage shock protein PspC N-terminal" evidence="6">
    <location>
        <begin position="4"/>
        <end position="58"/>
    </location>
</feature>
<feature type="transmembrane region" description="Helical" evidence="5">
    <location>
        <begin position="168"/>
        <end position="189"/>
    </location>
</feature>
<reference evidence="7" key="1">
    <citation type="submission" date="2021-10" db="EMBL/GenBank/DDBJ databases">
        <title>Novel species in genus Arthrobacter.</title>
        <authorList>
            <person name="Liu Y."/>
        </authorList>
    </citation>
    <scope>NUCLEOTIDE SEQUENCE</scope>
    <source>
        <strain evidence="7">Zg-Y462</strain>
        <strain evidence="9">zg-Y462</strain>
    </source>
</reference>
<evidence type="ECO:0000313" key="8">
    <source>
        <dbReference type="EMBL" id="UON91483.1"/>
    </source>
</evidence>
<dbReference type="SUPFAM" id="SSF55874">
    <property type="entry name" value="ATPase domain of HSP90 chaperone/DNA topoisomerase II/histidine kinase"/>
    <property type="match status" value="1"/>
</dbReference>
<dbReference type="Pfam" id="PF04024">
    <property type="entry name" value="PspC"/>
    <property type="match status" value="1"/>
</dbReference>
<feature type="region of interest" description="Disordered" evidence="4">
    <location>
        <begin position="418"/>
        <end position="478"/>
    </location>
</feature>
<dbReference type="InterPro" id="IPR050482">
    <property type="entry name" value="Sensor_HK_TwoCompSys"/>
</dbReference>
<keyword evidence="9" id="KW-1185">Reference proteome</keyword>
<evidence type="ECO:0000313" key="10">
    <source>
        <dbReference type="Proteomes" id="UP001155145"/>
    </source>
</evidence>
<dbReference type="Proteomes" id="UP000829758">
    <property type="component" value="Chromosome"/>
</dbReference>
<evidence type="ECO:0000256" key="4">
    <source>
        <dbReference type="SAM" id="MobiDB-lite"/>
    </source>
</evidence>
<feature type="transmembrane region" description="Helical" evidence="5">
    <location>
        <begin position="195"/>
        <end position="219"/>
    </location>
</feature>
<feature type="transmembrane region" description="Helical" evidence="5">
    <location>
        <begin position="34"/>
        <end position="56"/>
    </location>
</feature>
<gene>
    <name evidence="7" type="ORF">LJ755_08030</name>
    <name evidence="8" type="ORF">MUK71_12895</name>
</gene>
<dbReference type="Proteomes" id="UP001155145">
    <property type="component" value="Unassembled WGS sequence"/>
</dbReference>
<sequence length="478" mass="50135">MREPLVRPRDRIVAGVCSGLAAHLGWPVKLTRAAMGAMILAGGTGLLLYGWLWIMVPTQEEQEKKEQVQAGPLSIADNYERQAREAAAPASSAFRGLGKAGQREVAAGIVLLLVAAVFIAQRLGADLNWGLFVPVAAIAGGAVLAWTQLDESRRAGLVNSAGADRASGIIRLSAGLLLVVAGVLVVVSGSVSWDVLVAGLLASAAVLAGVALVFTPWAVKHWRDLEAERAGRIRQTERAEIAAHLHDSVLQTLALIQKRAGSEQDVIRLARAQERELRQWLYTDRARAEDHLVECLRRIAAEIEDAYGHPIELVAVSDAELDERSEALSSAARAAMLNAAQHAGGTVSVYVECRPDQLEVFIRDRGPGFDLADVPEDRIGVRGSIIGRMERAGGSAGIRSTADGTEVRLVLPLHGGAENQAPAASGPAARSAARPASAGHAARKTAPAANGSSASRNAPPDGAAPSTIRVSSDGASHT</sequence>
<organism evidence="7 10">
    <name type="scientific">Arthrobacter zhangbolii</name>
    <dbReference type="NCBI Taxonomy" id="2886936"/>
    <lineage>
        <taxon>Bacteria</taxon>
        <taxon>Bacillati</taxon>
        <taxon>Actinomycetota</taxon>
        <taxon>Actinomycetes</taxon>
        <taxon>Micrococcales</taxon>
        <taxon>Micrococcaceae</taxon>
        <taxon>Arthrobacter</taxon>
    </lineage>
</organism>
<dbReference type="Gene3D" id="3.30.565.10">
    <property type="entry name" value="Histidine kinase-like ATPase, C-terminal domain"/>
    <property type="match status" value="1"/>
</dbReference>
<proteinExistence type="predicted"/>